<dbReference type="RefSeq" id="WP_061995798.1">
    <property type="nucleotide sequence ID" value="NZ_JAAGPU010000023.1"/>
</dbReference>
<dbReference type="Proteomes" id="UP000481872">
    <property type="component" value="Unassembled WGS sequence"/>
</dbReference>
<dbReference type="CDD" id="cd06166">
    <property type="entry name" value="Sortase_D_2"/>
    <property type="match status" value="1"/>
</dbReference>
<protein>
    <submittedName>
        <fullName evidence="4">Class D sortase</fullName>
    </submittedName>
</protein>
<evidence type="ECO:0000256" key="3">
    <source>
        <dbReference type="SAM" id="Phobius"/>
    </source>
</evidence>
<feature type="active site" description="Proton donor/acceptor" evidence="2">
    <location>
        <position position="106"/>
    </location>
</feature>
<evidence type="ECO:0000313" key="5">
    <source>
        <dbReference type="Proteomes" id="UP000481872"/>
    </source>
</evidence>
<dbReference type="EMBL" id="JAAGPU010000023">
    <property type="protein sequence ID" value="NEU05613.1"/>
    <property type="molecule type" value="Genomic_DNA"/>
</dbReference>
<comment type="caution">
    <text evidence="4">The sequence shown here is derived from an EMBL/GenBank/DDBJ whole genome shotgun (WGS) entry which is preliminary data.</text>
</comment>
<reference evidence="4 5" key="1">
    <citation type="submission" date="2020-02" db="EMBL/GenBank/DDBJ databases">
        <title>Genome assembly of a novel Clostridium senegalense strain.</title>
        <authorList>
            <person name="Gupta T.B."/>
            <person name="Jauregui R."/>
            <person name="Maclean P."/>
            <person name="Nawarathana A."/>
            <person name="Brightwell G."/>
        </authorList>
    </citation>
    <scope>NUCLEOTIDE SEQUENCE [LARGE SCALE GENOMIC DNA]</scope>
    <source>
        <strain evidence="4 5">AGRFS4</strain>
    </source>
</reference>
<evidence type="ECO:0000256" key="1">
    <source>
        <dbReference type="ARBA" id="ARBA00022801"/>
    </source>
</evidence>
<keyword evidence="1" id="KW-0378">Hydrolase</keyword>
<evidence type="ECO:0000256" key="2">
    <source>
        <dbReference type="PIRSR" id="PIRSR605754-1"/>
    </source>
</evidence>
<keyword evidence="3" id="KW-0472">Membrane</keyword>
<name>A0A6M0H6K0_9CLOT</name>
<dbReference type="InterPro" id="IPR023365">
    <property type="entry name" value="Sortase_dom-sf"/>
</dbReference>
<dbReference type="Gene3D" id="2.40.260.10">
    <property type="entry name" value="Sortase"/>
    <property type="match status" value="1"/>
</dbReference>
<evidence type="ECO:0000313" key="4">
    <source>
        <dbReference type="EMBL" id="NEU05613.1"/>
    </source>
</evidence>
<gene>
    <name evidence="4" type="ORF">G3M99_12260</name>
</gene>
<organism evidence="4 5">
    <name type="scientific">Clostridium senegalense</name>
    <dbReference type="NCBI Taxonomy" id="1465809"/>
    <lineage>
        <taxon>Bacteria</taxon>
        <taxon>Bacillati</taxon>
        <taxon>Bacillota</taxon>
        <taxon>Clostridia</taxon>
        <taxon>Eubacteriales</taxon>
        <taxon>Clostridiaceae</taxon>
        <taxon>Clostridium</taxon>
    </lineage>
</organism>
<accession>A0A6M0H6K0</accession>
<dbReference type="InterPro" id="IPR042000">
    <property type="entry name" value="Sortase_D_2"/>
</dbReference>
<dbReference type="InterPro" id="IPR005754">
    <property type="entry name" value="Sortase"/>
</dbReference>
<dbReference type="Pfam" id="PF04203">
    <property type="entry name" value="Sortase"/>
    <property type="match status" value="1"/>
</dbReference>
<keyword evidence="3" id="KW-1133">Transmembrane helix</keyword>
<dbReference type="SUPFAM" id="SSF63817">
    <property type="entry name" value="Sortase"/>
    <property type="match status" value="1"/>
</dbReference>
<sequence>MSVKKILINGLAGILLISGIAMIAMGTSNKFKTKKAQDKYIQSFEKSVKEGQIKDTTVLGILEIPNIGLKVAVKEGTEEDTIDYAVGHFLNTAMAGENGNFALAGHRNYSTGEFFLKLDQLKKGDIIEFTTYDSNYTYEVSGSEIVKPNNMDVLKETSTPTITLVTCSDDGSERLIIKGNLKK</sequence>
<feature type="transmembrane region" description="Helical" evidence="3">
    <location>
        <begin position="6"/>
        <end position="25"/>
    </location>
</feature>
<dbReference type="GO" id="GO:0016787">
    <property type="term" value="F:hydrolase activity"/>
    <property type="evidence" value="ECO:0007669"/>
    <property type="project" value="UniProtKB-KW"/>
</dbReference>
<dbReference type="NCBIfam" id="TIGR01076">
    <property type="entry name" value="sortase_fam"/>
    <property type="match status" value="1"/>
</dbReference>
<proteinExistence type="predicted"/>
<keyword evidence="3" id="KW-0812">Transmembrane</keyword>
<keyword evidence="5" id="KW-1185">Reference proteome</keyword>
<feature type="active site" description="Acyl-thioester intermediate" evidence="2">
    <location>
        <position position="167"/>
    </location>
</feature>
<dbReference type="AlphaFoldDB" id="A0A6M0H6K0"/>